<evidence type="ECO:0000259" key="5">
    <source>
        <dbReference type="Pfam" id="PF03466"/>
    </source>
</evidence>
<dbReference type="PANTHER" id="PTHR30346">
    <property type="entry name" value="TRANSCRIPTIONAL DUAL REGULATOR HCAR-RELATED"/>
    <property type="match status" value="1"/>
</dbReference>
<keyword evidence="3" id="KW-0238">DNA-binding</keyword>
<evidence type="ECO:0000313" key="6">
    <source>
        <dbReference type="EMBL" id="GAA0927315.1"/>
    </source>
</evidence>
<gene>
    <name evidence="6" type="ORF">GCM10009560_29820</name>
</gene>
<protein>
    <submittedName>
        <fullName evidence="6">LysR family transcriptional regulator</fullName>
    </submittedName>
</protein>
<dbReference type="InterPro" id="IPR005119">
    <property type="entry name" value="LysR_subst-bd"/>
</dbReference>
<keyword evidence="2" id="KW-0805">Transcription regulation</keyword>
<dbReference type="CDD" id="cd05466">
    <property type="entry name" value="PBP2_LTTR_substrate"/>
    <property type="match status" value="1"/>
</dbReference>
<evidence type="ECO:0000256" key="2">
    <source>
        <dbReference type="ARBA" id="ARBA00023015"/>
    </source>
</evidence>
<dbReference type="Proteomes" id="UP001501578">
    <property type="component" value="Unassembled WGS sequence"/>
</dbReference>
<name>A0ABP3ZUD4_9ACTN</name>
<feature type="domain" description="LysR substrate-binding" evidence="5">
    <location>
        <begin position="24"/>
        <end position="228"/>
    </location>
</feature>
<keyword evidence="7" id="KW-1185">Reference proteome</keyword>
<evidence type="ECO:0000313" key="7">
    <source>
        <dbReference type="Proteomes" id="UP001501578"/>
    </source>
</evidence>
<proteinExistence type="inferred from homology"/>
<dbReference type="SUPFAM" id="SSF53850">
    <property type="entry name" value="Periplasmic binding protein-like II"/>
    <property type="match status" value="1"/>
</dbReference>
<comment type="similarity">
    <text evidence="1">Belongs to the LysR transcriptional regulatory family.</text>
</comment>
<reference evidence="7" key="1">
    <citation type="journal article" date="2019" name="Int. J. Syst. Evol. Microbiol.">
        <title>The Global Catalogue of Microorganisms (GCM) 10K type strain sequencing project: providing services to taxonomists for standard genome sequencing and annotation.</title>
        <authorList>
            <consortium name="The Broad Institute Genomics Platform"/>
            <consortium name="The Broad Institute Genome Sequencing Center for Infectious Disease"/>
            <person name="Wu L."/>
            <person name="Ma J."/>
        </authorList>
    </citation>
    <scope>NUCLEOTIDE SEQUENCE [LARGE SCALE GENOMIC DNA]</scope>
    <source>
        <strain evidence="7">JCM 11136</strain>
    </source>
</reference>
<evidence type="ECO:0000256" key="4">
    <source>
        <dbReference type="ARBA" id="ARBA00023163"/>
    </source>
</evidence>
<sequence>MRDGIGPAYRRILDEADRAAAAGRGTSGLLRVGYSAAFTGHLLVKIADAFAEVCPNVQIEIQEVPFYAIFGPLRAGEIDLQITEFPVEEEDLTVGPMLVSQPRSLLVASSHPFASRESVSLEDLADTRLVAPNDRSPAYWLDYHYPHHTPSGRPIPCCGHVIATWEDALSLITADRGVSPVSAVGERYFNRSGLTFVPFSDAPPIEYLVLWPTNRETELVRTFARSAKAFVDAHGGPTRVVDTL</sequence>
<dbReference type="PANTHER" id="PTHR30346:SF0">
    <property type="entry name" value="HCA OPERON TRANSCRIPTIONAL ACTIVATOR HCAR"/>
    <property type="match status" value="1"/>
</dbReference>
<dbReference type="Pfam" id="PF03466">
    <property type="entry name" value="LysR_substrate"/>
    <property type="match status" value="1"/>
</dbReference>
<dbReference type="EMBL" id="BAAAHQ010000013">
    <property type="protein sequence ID" value="GAA0927315.1"/>
    <property type="molecule type" value="Genomic_DNA"/>
</dbReference>
<dbReference type="RefSeq" id="WP_343950432.1">
    <property type="nucleotide sequence ID" value="NZ_BAAAHQ010000013.1"/>
</dbReference>
<evidence type="ECO:0000256" key="1">
    <source>
        <dbReference type="ARBA" id="ARBA00009437"/>
    </source>
</evidence>
<accession>A0ABP3ZUD4</accession>
<comment type="caution">
    <text evidence="6">The sequence shown here is derived from an EMBL/GenBank/DDBJ whole genome shotgun (WGS) entry which is preliminary data.</text>
</comment>
<organism evidence="6 7">
    <name type="scientific">Nonomuraea longicatena</name>
    <dbReference type="NCBI Taxonomy" id="83682"/>
    <lineage>
        <taxon>Bacteria</taxon>
        <taxon>Bacillati</taxon>
        <taxon>Actinomycetota</taxon>
        <taxon>Actinomycetes</taxon>
        <taxon>Streptosporangiales</taxon>
        <taxon>Streptosporangiaceae</taxon>
        <taxon>Nonomuraea</taxon>
    </lineage>
</organism>
<dbReference type="Gene3D" id="3.40.190.10">
    <property type="entry name" value="Periplasmic binding protein-like II"/>
    <property type="match status" value="2"/>
</dbReference>
<evidence type="ECO:0000256" key="3">
    <source>
        <dbReference type="ARBA" id="ARBA00023125"/>
    </source>
</evidence>
<keyword evidence="4" id="KW-0804">Transcription</keyword>